<dbReference type="OrthoDB" id="167809at2759"/>
<protein>
    <submittedName>
        <fullName evidence="1">Uncharacterized protein</fullName>
    </submittedName>
</protein>
<evidence type="ECO:0000313" key="1">
    <source>
        <dbReference type="EMBL" id="KAF2137460.1"/>
    </source>
</evidence>
<organism evidence="1 2">
    <name type="scientific">Aplosporella prunicola CBS 121167</name>
    <dbReference type="NCBI Taxonomy" id="1176127"/>
    <lineage>
        <taxon>Eukaryota</taxon>
        <taxon>Fungi</taxon>
        <taxon>Dikarya</taxon>
        <taxon>Ascomycota</taxon>
        <taxon>Pezizomycotina</taxon>
        <taxon>Dothideomycetes</taxon>
        <taxon>Dothideomycetes incertae sedis</taxon>
        <taxon>Botryosphaeriales</taxon>
        <taxon>Aplosporellaceae</taxon>
        <taxon>Aplosporella</taxon>
    </lineage>
</organism>
<dbReference type="RefSeq" id="XP_033393175.1">
    <property type="nucleotide sequence ID" value="XM_033543545.1"/>
</dbReference>
<dbReference type="Proteomes" id="UP000799438">
    <property type="component" value="Unassembled WGS sequence"/>
</dbReference>
<keyword evidence="2" id="KW-1185">Reference proteome</keyword>
<dbReference type="GeneID" id="54301042"/>
<proteinExistence type="predicted"/>
<accession>A0A6A6B0B0</accession>
<sequence length="217" mass="24360">MNIPDIPDTETRVLLLSLYGYTDDHIDDLLTGRCHVECAKDLDTAINSIMNDRPHIIVVTDPAVTFAENQTLIFKLYEYVKGGGTLILGSRFSTWANFTEMDKFFGALGLNWKAENFYRSTVQARYGSVKNPESVLHYLTFQVSGVHLKSVDHQAMLYIALKQDSPELNMKYNVTPFAWKKLGEGFVGYISDVLNDPKTDDVMLAMCGLSDPGVMSE</sequence>
<reference evidence="1" key="1">
    <citation type="journal article" date="2020" name="Stud. Mycol.">
        <title>101 Dothideomycetes genomes: a test case for predicting lifestyles and emergence of pathogens.</title>
        <authorList>
            <person name="Haridas S."/>
            <person name="Albert R."/>
            <person name="Binder M."/>
            <person name="Bloem J."/>
            <person name="Labutti K."/>
            <person name="Salamov A."/>
            <person name="Andreopoulos B."/>
            <person name="Baker S."/>
            <person name="Barry K."/>
            <person name="Bills G."/>
            <person name="Bluhm B."/>
            <person name="Cannon C."/>
            <person name="Castanera R."/>
            <person name="Culley D."/>
            <person name="Daum C."/>
            <person name="Ezra D."/>
            <person name="Gonzalez J."/>
            <person name="Henrissat B."/>
            <person name="Kuo A."/>
            <person name="Liang C."/>
            <person name="Lipzen A."/>
            <person name="Lutzoni F."/>
            <person name="Magnuson J."/>
            <person name="Mondo S."/>
            <person name="Nolan M."/>
            <person name="Ohm R."/>
            <person name="Pangilinan J."/>
            <person name="Park H.-J."/>
            <person name="Ramirez L."/>
            <person name="Alfaro M."/>
            <person name="Sun H."/>
            <person name="Tritt A."/>
            <person name="Yoshinaga Y."/>
            <person name="Zwiers L.-H."/>
            <person name="Turgeon B."/>
            <person name="Goodwin S."/>
            <person name="Spatafora J."/>
            <person name="Crous P."/>
            <person name="Grigoriev I."/>
        </authorList>
    </citation>
    <scope>NUCLEOTIDE SEQUENCE</scope>
    <source>
        <strain evidence="1">CBS 121167</strain>
    </source>
</reference>
<dbReference type="EMBL" id="ML995502">
    <property type="protein sequence ID" value="KAF2137460.1"/>
    <property type="molecule type" value="Genomic_DNA"/>
</dbReference>
<name>A0A6A6B0B0_9PEZI</name>
<dbReference type="AlphaFoldDB" id="A0A6A6B0B0"/>
<evidence type="ECO:0000313" key="2">
    <source>
        <dbReference type="Proteomes" id="UP000799438"/>
    </source>
</evidence>
<gene>
    <name evidence="1" type="ORF">K452DRAFT_312283</name>
</gene>